<evidence type="ECO:0008006" key="3">
    <source>
        <dbReference type="Google" id="ProtNLM"/>
    </source>
</evidence>
<evidence type="ECO:0000313" key="2">
    <source>
        <dbReference type="Proteomes" id="UP000194350"/>
    </source>
</evidence>
<keyword evidence="2" id="KW-1185">Reference proteome</keyword>
<protein>
    <recommendedName>
        <fullName evidence="3">Single-stranded DNA-binding protein</fullName>
    </recommendedName>
</protein>
<dbReference type="EMBL" id="MUBJ01000003">
    <property type="protein sequence ID" value="OTA17439.1"/>
    <property type="molecule type" value="Genomic_DNA"/>
</dbReference>
<proteinExistence type="predicted"/>
<evidence type="ECO:0000313" key="1">
    <source>
        <dbReference type="EMBL" id="OTA17439.1"/>
    </source>
</evidence>
<dbReference type="AlphaFoldDB" id="A0A1Y2SHS2"/>
<name>A0A1Y2SHS2_9GAMM</name>
<sequence>MNIKEKSALANTSKSDVYYNVKILRLQIFSREDRSSGVKVTVHHEDYNYLFYELAHPDQEIGGIATYAGLLESLLKGHKVKIKATGYHGDQVVGYISGIVVDKNNF</sequence>
<accession>A0A1Y2SHS2</accession>
<dbReference type="OrthoDB" id="6445609at2"/>
<dbReference type="Proteomes" id="UP000194350">
    <property type="component" value="Unassembled WGS sequence"/>
</dbReference>
<reference evidence="1 2" key="1">
    <citation type="submission" date="2016-10" db="EMBL/GenBank/DDBJ databases">
        <title>Systematic genetic and metabolomic analysis of Xenorhabdus and Photorhabdus spp., highlights the requirements for a dual symbiotic and pathogenic life style.</title>
        <authorList>
            <person name="Tobias N.J."/>
            <person name="Wolff H."/>
            <person name="Djahanschiri B."/>
            <person name="Pidot S.J."/>
            <person name="Stinear T.P."/>
            <person name="Ebersberger I."/>
            <person name="Bode H.B."/>
        </authorList>
    </citation>
    <scope>NUCLEOTIDE SEQUENCE [LARGE SCALE GENOMIC DNA]</scope>
    <source>
        <strain evidence="1 2">DSM 22392</strain>
    </source>
</reference>
<comment type="caution">
    <text evidence="1">The sequence shown here is derived from an EMBL/GenBank/DDBJ whole genome shotgun (WGS) entry which is preliminary data.</text>
</comment>
<dbReference type="RefSeq" id="WP_086108089.1">
    <property type="nucleotide sequence ID" value="NZ_CAWNGD010000073.1"/>
</dbReference>
<gene>
    <name evidence="1" type="ORF">Xvie_00823</name>
</gene>
<organism evidence="1 2">
    <name type="scientific">Xenorhabdus vietnamensis</name>
    <dbReference type="NCBI Taxonomy" id="351656"/>
    <lineage>
        <taxon>Bacteria</taxon>
        <taxon>Pseudomonadati</taxon>
        <taxon>Pseudomonadota</taxon>
        <taxon>Gammaproteobacteria</taxon>
        <taxon>Enterobacterales</taxon>
        <taxon>Morganellaceae</taxon>
        <taxon>Xenorhabdus</taxon>
    </lineage>
</organism>